<comment type="subcellular location">
    <subcellularLocation>
        <location evidence="1">Cell membrane</location>
        <topology evidence="1">Multi-pass membrane protein</topology>
    </subcellularLocation>
</comment>
<feature type="transmembrane region" description="Helical" evidence="6">
    <location>
        <begin position="134"/>
        <end position="155"/>
    </location>
</feature>
<organism evidence="8 9">
    <name type="scientific">Haloterrigena alkaliphila</name>
    <dbReference type="NCBI Taxonomy" id="2816475"/>
    <lineage>
        <taxon>Archaea</taxon>
        <taxon>Methanobacteriati</taxon>
        <taxon>Methanobacteriota</taxon>
        <taxon>Stenosarchaea group</taxon>
        <taxon>Halobacteria</taxon>
        <taxon>Halobacteriales</taxon>
        <taxon>Natrialbaceae</taxon>
        <taxon>Haloterrigena</taxon>
    </lineage>
</organism>
<evidence type="ECO:0000313" key="9">
    <source>
        <dbReference type="Proteomes" id="UP000663203"/>
    </source>
</evidence>
<reference evidence="8 9" key="1">
    <citation type="submission" date="2021-03" db="EMBL/GenBank/DDBJ databases">
        <title>Haloterrigena longa sp. nov. and Haloterrigena limicola sp. nov., extremely halophilic archaea isolated from a salt lake.</title>
        <authorList>
            <person name="Henglin C."/>
        </authorList>
    </citation>
    <scope>NUCLEOTIDE SEQUENCE [LARGE SCALE GENOMIC DNA]</scope>
    <source>
        <strain evidence="8 9">KZCA68</strain>
    </source>
</reference>
<feature type="transmembrane region" description="Helical" evidence="6">
    <location>
        <begin position="219"/>
        <end position="235"/>
    </location>
</feature>
<dbReference type="EMBL" id="CP071462">
    <property type="protein sequence ID" value="QSX01033.1"/>
    <property type="molecule type" value="Genomic_DNA"/>
</dbReference>
<keyword evidence="8" id="KW-0808">Transferase</keyword>
<feature type="transmembrane region" description="Helical" evidence="6">
    <location>
        <begin position="324"/>
        <end position="346"/>
    </location>
</feature>
<evidence type="ECO:0000313" key="8">
    <source>
        <dbReference type="EMBL" id="QSX01033.1"/>
    </source>
</evidence>
<feature type="transmembrane region" description="Helical" evidence="6">
    <location>
        <begin position="255"/>
        <end position="274"/>
    </location>
</feature>
<feature type="transmembrane region" description="Helical" evidence="6">
    <location>
        <begin position="43"/>
        <end position="61"/>
    </location>
</feature>
<gene>
    <name evidence="8" type="ORF">J0X25_08790</name>
</gene>
<keyword evidence="5 6" id="KW-0472">Membrane</keyword>
<keyword evidence="3 6" id="KW-0812">Transmembrane</keyword>
<dbReference type="InterPro" id="IPR002656">
    <property type="entry name" value="Acyl_transf_3_dom"/>
</dbReference>
<evidence type="ECO:0000256" key="3">
    <source>
        <dbReference type="ARBA" id="ARBA00022692"/>
    </source>
</evidence>
<feature type="domain" description="Acyltransferase 3" evidence="7">
    <location>
        <begin position="5"/>
        <end position="341"/>
    </location>
</feature>
<dbReference type="Pfam" id="PF01757">
    <property type="entry name" value="Acyl_transf_3"/>
    <property type="match status" value="1"/>
</dbReference>
<accession>A0A8A2VL33</accession>
<dbReference type="GO" id="GO:0016413">
    <property type="term" value="F:O-acetyltransferase activity"/>
    <property type="evidence" value="ECO:0007669"/>
    <property type="project" value="TreeGrafter"/>
</dbReference>
<evidence type="ECO:0000256" key="6">
    <source>
        <dbReference type="SAM" id="Phobius"/>
    </source>
</evidence>
<feature type="transmembrane region" description="Helical" evidence="6">
    <location>
        <begin position="193"/>
        <end position="212"/>
    </location>
</feature>
<feature type="transmembrane region" description="Helical" evidence="6">
    <location>
        <begin position="82"/>
        <end position="102"/>
    </location>
</feature>
<dbReference type="GeneID" id="63187397"/>
<feature type="transmembrane region" description="Helical" evidence="6">
    <location>
        <begin position="294"/>
        <end position="318"/>
    </location>
</feature>
<dbReference type="GO" id="GO:0005886">
    <property type="term" value="C:plasma membrane"/>
    <property type="evidence" value="ECO:0007669"/>
    <property type="project" value="UniProtKB-SubCell"/>
</dbReference>
<dbReference type="PANTHER" id="PTHR40074:SF2">
    <property type="entry name" value="O-ACETYLTRANSFERASE WECH"/>
    <property type="match status" value="1"/>
</dbReference>
<dbReference type="PANTHER" id="PTHR40074">
    <property type="entry name" value="O-ACETYLTRANSFERASE WECH"/>
    <property type="match status" value="1"/>
</dbReference>
<dbReference type="Proteomes" id="UP000663203">
    <property type="component" value="Chromosome"/>
</dbReference>
<dbReference type="AlphaFoldDB" id="A0A8A2VL33"/>
<name>A0A8A2VL33_9EURY</name>
<evidence type="ECO:0000259" key="7">
    <source>
        <dbReference type="Pfam" id="PF01757"/>
    </source>
</evidence>
<proteinExistence type="predicted"/>
<keyword evidence="8" id="KW-0012">Acyltransferase</keyword>
<evidence type="ECO:0000256" key="1">
    <source>
        <dbReference type="ARBA" id="ARBA00004651"/>
    </source>
</evidence>
<evidence type="ECO:0000256" key="5">
    <source>
        <dbReference type="ARBA" id="ARBA00023136"/>
    </source>
</evidence>
<feature type="transmembrane region" description="Helical" evidence="6">
    <location>
        <begin position="162"/>
        <end position="181"/>
    </location>
</feature>
<dbReference type="GO" id="GO:0009246">
    <property type="term" value="P:enterobacterial common antigen biosynthetic process"/>
    <property type="evidence" value="ECO:0007669"/>
    <property type="project" value="TreeGrafter"/>
</dbReference>
<keyword evidence="2" id="KW-1003">Cell membrane</keyword>
<feature type="transmembrane region" description="Helical" evidence="6">
    <location>
        <begin position="12"/>
        <end position="31"/>
    </location>
</feature>
<protein>
    <submittedName>
        <fullName evidence="8">Acyltransferase family protein</fullName>
    </submittedName>
</protein>
<keyword evidence="9" id="KW-1185">Reference proteome</keyword>
<sequence length="375" mass="40600">MRERIYSIDAVRAVAMAFIVAIHADLFRGLGATGNAVNLVIDTVGRFAVPFFFLTSGYLFARKCTRTEPAAYVRAHLERVGSIYGYAVLGYFPLVLLVAAGGTARAGGDVSSAVLARALEALSPLGLLYYGDSVLLFLWFLPSLAISIALVYAVVAVEKTRYLLPVAATFHVVGILDQSYPMLVDVPFVTRDALFFGFFYTSVGYCIGSWQWSPSRDRSGLYLAATVTFGAIHLAERYVLGYVLTGDSIAQGVYVTKYTATTPLFATALFVYVLSRPTLGKGTGLPWLGSHAVWIYVVHPLVLFSLVGVSGAVELLGYDLGESALWHVALSTLTYAGALAISLFLTRTTLLRRASRVTSRDRLRTVVNAMVGGRN</sequence>
<keyword evidence="4 6" id="KW-1133">Transmembrane helix</keyword>
<evidence type="ECO:0000256" key="2">
    <source>
        <dbReference type="ARBA" id="ARBA00022475"/>
    </source>
</evidence>
<dbReference type="RefSeq" id="WP_207290747.1">
    <property type="nucleotide sequence ID" value="NZ_CP071462.1"/>
</dbReference>
<dbReference type="KEGG" id="hakz:J0X25_08790"/>
<evidence type="ECO:0000256" key="4">
    <source>
        <dbReference type="ARBA" id="ARBA00022989"/>
    </source>
</evidence>